<evidence type="ECO:0000313" key="9">
    <source>
        <dbReference type="Proteomes" id="UP000187203"/>
    </source>
</evidence>
<keyword evidence="6 7" id="KW-0472">Membrane</keyword>
<dbReference type="PANTHER" id="PTHR23500">
    <property type="entry name" value="SOLUTE CARRIER FAMILY 2, FACILITATED GLUCOSE TRANSPORTER"/>
    <property type="match status" value="1"/>
</dbReference>
<evidence type="ECO:0000256" key="6">
    <source>
        <dbReference type="ARBA" id="ARBA00023136"/>
    </source>
</evidence>
<dbReference type="InterPro" id="IPR005828">
    <property type="entry name" value="MFS_sugar_transport-like"/>
</dbReference>
<sequence length="166" mass="18017">MVIGGFSVDAPVSGDINNKITVAVVITCIVAGTTGLIFGYDIEISVTLGHVAVPACIMTIGALLISDTPSSLMKRGTVDQARQSLRKVQGKGCVVESELVELKKASEVAKEANQEPFMTIFKRQYMPHLVMSIAIPFFQQVTRINIIAFYAPALFQYRLILGVNQL</sequence>
<evidence type="ECO:0000256" key="3">
    <source>
        <dbReference type="ARBA" id="ARBA00022448"/>
    </source>
</evidence>
<proteinExistence type="inferred from homology"/>
<feature type="transmembrane region" description="Helical" evidence="7">
    <location>
        <begin position="20"/>
        <end position="40"/>
    </location>
</feature>
<accession>A0A1R3JHK9</accession>
<dbReference type="EMBL" id="AWUE01016081">
    <property type="protein sequence ID" value="OMO94311.1"/>
    <property type="molecule type" value="Genomic_DNA"/>
</dbReference>
<dbReference type="GO" id="GO:0016020">
    <property type="term" value="C:membrane"/>
    <property type="evidence" value="ECO:0007669"/>
    <property type="project" value="UniProtKB-SubCell"/>
</dbReference>
<keyword evidence="5 7" id="KW-1133">Transmembrane helix</keyword>
<evidence type="ECO:0000313" key="8">
    <source>
        <dbReference type="EMBL" id="OMO94311.1"/>
    </source>
</evidence>
<dbReference type="InterPro" id="IPR036259">
    <property type="entry name" value="MFS_trans_sf"/>
</dbReference>
<comment type="caution">
    <text evidence="8">The sequence shown here is derived from an EMBL/GenBank/DDBJ whole genome shotgun (WGS) entry which is preliminary data.</text>
</comment>
<dbReference type="AlphaFoldDB" id="A0A1R3JHK9"/>
<evidence type="ECO:0000256" key="2">
    <source>
        <dbReference type="ARBA" id="ARBA00010992"/>
    </source>
</evidence>
<feature type="transmembrane region" description="Helical" evidence="7">
    <location>
        <begin position="46"/>
        <end position="65"/>
    </location>
</feature>
<dbReference type="Proteomes" id="UP000187203">
    <property type="component" value="Unassembled WGS sequence"/>
</dbReference>
<dbReference type="Pfam" id="PF00083">
    <property type="entry name" value="Sugar_tr"/>
    <property type="match status" value="1"/>
</dbReference>
<evidence type="ECO:0000256" key="1">
    <source>
        <dbReference type="ARBA" id="ARBA00004370"/>
    </source>
</evidence>
<gene>
    <name evidence="8" type="ORF">COLO4_16410</name>
</gene>
<dbReference type="SUPFAM" id="SSF103473">
    <property type="entry name" value="MFS general substrate transporter"/>
    <property type="match status" value="1"/>
</dbReference>
<keyword evidence="3" id="KW-0813">Transport</keyword>
<evidence type="ECO:0000256" key="4">
    <source>
        <dbReference type="ARBA" id="ARBA00022692"/>
    </source>
</evidence>
<comment type="subcellular location">
    <subcellularLocation>
        <location evidence="1">Membrane</location>
    </subcellularLocation>
</comment>
<protein>
    <submittedName>
        <fullName evidence="8">General substrate transporter</fullName>
    </submittedName>
</protein>
<evidence type="ECO:0000256" key="7">
    <source>
        <dbReference type="SAM" id="Phobius"/>
    </source>
</evidence>
<keyword evidence="9" id="KW-1185">Reference proteome</keyword>
<dbReference type="Gene3D" id="1.20.1250.20">
    <property type="entry name" value="MFS general substrate transporter like domains"/>
    <property type="match status" value="1"/>
</dbReference>
<dbReference type="GO" id="GO:0015144">
    <property type="term" value="F:carbohydrate transmembrane transporter activity"/>
    <property type="evidence" value="ECO:0007669"/>
    <property type="project" value="InterPro"/>
</dbReference>
<dbReference type="InterPro" id="IPR045262">
    <property type="entry name" value="STP/PLT_plant"/>
</dbReference>
<keyword evidence="4 7" id="KW-0812">Transmembrane</keyword>
<organism evidence="8 9">
    <name type="scientific">Corchorus olitorius</name>
    <dbReference type="NCBI Taxonomy" id="93759"/>
    <lineage>
        <taxon>Eukaryota</taxon>
        <taxon>Viridiplantae</taxon>
        <taxon>Streptophyta</taxon>
        <taxon>Embryophyta</taxon>
        <taxon>Tracheophyta</taxon>
        <taxon>Spermatophyta</taxon>
        <taxon>Magnoliopsida</taxon>
        <taxon>eudicotyledons</taxon>
        <taxon>Gunneridae</taxon>
        <taxon>Pentapetalae</taxon>
        <taxon>rosids</taxon>
        <taxon>malvids</taxon>
        <taxon>Malvales</taxon>
        <taxon>Malvaceae</taxon>
        <taxon>Grewioideae</taxon>
        <taxon>Apeibeae</taxon>
        <taxon>Corchorus</taxon>
    </lineage>
</organism>
<evidence type="ECO:0000256" key="5">
    <source>
        <dbReference type="ARBA" id="ARBA00022989"/>
    </source>
</evidence>
<dbReference type="PANTHER" id="PTHR23500:SF44">
    <property type="entry name" value="SUGAR TRANSPORT PROTEIN 5"/>
    <property type="match status" value="1"/>
</dbReference>
<comment type="similarity">
    <text evidence="2">Belongs to the major facilitator superfamily. Sugar transporter (TC 2.A.1.1) family.</text>
</comment>
<reference evidence="9" key="1">
    <citation type="submission" date="2013-09" db="EMBL/GenBank/DDBJ databases">
        <title>Corchorus olitorius genome sequencing.</title>
        <authorList>
            <person name="Alam M."/>
            <person name="Haque M.S."/>
            <person name="Islam M.S."/>
            <person name="Emdad E.M."/>
            <person name="Islam M.M."/>
            <person name="Ahmed B."/>
            <person name="Halim A."/>
            <person name="Hossen Q.M.M."/>
            <person name="Hossain M.Z."/>
            <person name="Ahmed R."/>
            <person name="Khan M.M."/>
            <person name="Islam R."/>
            <person name="Rashid M.M."/>
            <person name="Khan S.A."/>
            <person name="Rahman M.S."/>
            <person name="Alam M."/>
            <person name="Yahiya A.S."/>
            <person name="Khan M.S."/>
            <person name="Azam M.S."/>
            <person name="Haque T."/>
            <person name="Lashkar M.Z.H."/>
            <person name="Akhand A.I."/>
            <person name="Morshed G."/>
            <person name="Roy S."/>
            <person name="Uddin K.S."/>
            <person name="Rabeya T."/>
            <person name="Hossain A.S."/>
            <person name="Chowdhury A."/>
            <person name="Snigdha A.R."/>
            <person name="Mortoza M.S."/>
            <person name="Matin S.A."/>
            <person name="Hoque S.M.E."/>
            <person name="Islam M.K."/>
            <person name="Roy D.K."/>
            <person name="Haider R."/>
            <person name="Moosa M.M."/>
            <person name="Elias S.M."/>
            <person name="Hasan A.M."/>
            <person name="Jahan S."/>
            <person name="Shafiuddin M."/>
            <person name="Mahmood N."/>
            <person name="Shommy N.S."/>
        </authorList>
    </citation>
    <scope>NUCLEOTIDE SEQUENCE [LARGE SCALE GENOMIC DNA]</scope>
    <source>
        <strain evidence="9">cv. O-4</strain>
    </source>
</reference>
<name>A0A1R3JHK9_9ROSI</name>
<dbReference type="OrthoDB" id="1937911at2759"/>